<accession>A0A259TWD5</accession>
<dbReference type="InParanoid" id="A0A259TWD5"/>
<keyword evidence="2" id="KW-0479">Metal-binding</keyword>
<evidence type="ECO:0000313" key="7">
    <source>
        <dbReference type="EMBL" id="OZC02075.1"/>
    </source>
</evidence>
<keyword evidence="3" id="KW-0560">Oxidoreductase</keyword>
<keyword evidence="8" id="KW-1185">Reference proteome</keyword>
<comment type="caution">
    <text evidence="7">The sequence shown here is derived from an EMBL/GenBank/DDBJ whole genome shotgun (WGS) entry which is preliminary data.</text>
</comment>
<dbReference type="InterPro" id="IPR012675">
    <property type="entry name" value="Beta-grasp_dom_sf"/>
</dbReference>
<dbReference type="AlphaFoldDB" id="A0A259TWD5"/>
<dbReference type="FunCoup" id="A0A259TWD5">
    <property type="interactions" value="68"/>
</dbReference>
<evidence type="ECO:0000259" key="6">
    <source>
        <dbReference type="PROSITE" id="PS51085"/>
    </source>
</evidence>
<evidence type="ECO:0000256" key="5">
    <source>
        <dbReference type="ARBA" id="ARBA00023014"/>
    </source>
</evidence>
<evidence type="ECO:0000256" key="2">
    <source>
        <dbReference type="ARBA" id="ARBA00022723"/>
    </source>
</evidence>
<feature type="domain" description="2Fe-2S ferredoxin-type" evidence="6">
    <location>
        <begin position="7"/>
        <end position="83"/>
    </location>
</feature>
<dbReference type="PROSITE" id="PS51085">
    <property type="entry name" value="2FE2S_FER_2"/>
    <property type="match status" value="1"/>
</dbReference>
<dbReference type="GO" id="GO:0042597">
    <property type="term" value="C:periplasmic space"/>
    <property type="evidence" value="ECO:0007669"/>
    <property type="project" value="TreeGrafter"/>
</dbReference>
<dbReference type="PANTHER" id="PTHR45331:SF1">
    <property type="entry name" value="ALDEHYDE OXIDOREDUCTASE IRON-SULFUR-BINDING SUBUNIT PAOA"/>
    <property type="match status" value="1"/>
</dbReference>
<dbReference type="PANTHER" id="PTHR45331">
    <property type="entry name" value="OXIDOREDUCTASE, IRON-SULPHUR BINDING SUBUNIT-RELATED-RELATED"/>
    <property type="match status" value="1"/>
</dbReference>
<dbReference type="InterPro" id="IPR036884">
    <property type="entry name" value="2Fe-2S-bd_dom_sf"/>
</dbReference>
<dbReference type="OrthoDB" id="9796880at2"/>
<evidence type="ECO:0000256" key="4">
    <source>
        <dbReference type="ARBA" id="ARBA00023004"/>
    </source>
</evidence>
<keyword evidence="4" id="KW-0408">Iron</keyword>
<evidence type="ECO:0000313" key="8">
    <source>
        <dbReference type="Proteomes" id="UP000216446"/>
    </source>
</evidence>
<dbReference type="EMBL" id="MQWB01000001">
    <property type="protein sequence ID" value="OZC02075.1"/>
    <property type="molecule type" value="Genomic_DNA"/>
</dbReference>
<proteinExistence type="predicted"/>
<dbReference type="Pfam" id="PF00111">
    <property type="entry name" value="Fer2"/>
    <property type="match status" value="1"/>
</dbReference>
<dbReference type="InterPro" id="IPR002888">
    <property type="entry name" value="2Fe-2S-bd"/>
</dbReference>
<dbReference type="InterPro" id="IPR006058">
    <property type="entry name" value="2Fe2S_fd_BS"/>
</dbReference>
<keyword evidence="1" id="KW-0001">2Fe-2S</keyword>
<gene>
    <name evidence="7" type="ORF">BSZ36_03195</name>
</gene>
<dbReference type="SUPFAM" id="SSF47741">
    <property type="entry name" value="CO dehydrogenase ISP C-domain like"/>
    <property type="match status" value="1"/>
</dbReference>
<dbReference type="GO" id="GO:0046872">
    <property type="term" value="F:metal ion binding"/>
    <property type="evidence" value="ECO:0007669"/>
    <property type="project" value="UniProtKB-KW"/>
</dbReference>
<dbReference type="InterPro" id="IPR036010">
    <property type="entry name" value="2Fe-2S_ferredoxin-like_sf"/>
</dbReference>
<dbReference type="Pfam" id="PF01799">
    <property type="entry name" value="Fer2_2"/>
    <property type="match status" value="1"/>
</dbReference>
<name>A0A259TWD5_9BACT</name>
<evidence type="ECO:0000256" key="3">
    <source>
        <dbReference type="ARBA" id="ARBA00023002"/>
    </source>
</evidence>
<organism evidence="7 8">
    <name type="scientific">Rubricoccus marinus</name>
    <dbReference type="NCBI Taxonomy" id="716817"/>
    <lineage>
        <taxon>Bacteria</taxon>
        <taxon>Pseudomonadati</taxon>
        <taxon>Rhodothermota</taxon>
        <taxon>Rhodothermia</taxon>
        <taxon>Rhodothermales</taxon>
        <taxon>Rubricoccaceae</taxon>
        <taxon>Rubricoccus</taxon>
    </lineage>
</organism>
<keyword evidence="5" id="KW-0411">Iron-sulfur</keyword>
<dbReference type="GO" id="GO:0051537">
    <property type="term" value="F:2 iron, 2 sulfur cluster binding"/>
    <property type="evidence" value="ECO:0007669"/>
    <property type="project" value="UniProtKB-KW"/>
</dbReference>
<sequence length="191" mass="19592">MSDPRTVGVSVTVNGEAHRLDLDPRVSLLDLLRLHLDLTGSKKGCNQGACGACTVLLDGERVNACLVLAVSCDGQEVTTIEGIGTPEALAPIQDAFIEHDGFQCGYCTPGQILSSVALMDEAARGLPSVIDVDAPPCSAAELSDEEISERMSGNICRCGAYPGIRKAIHAVASGAASTSRVASGAAQPATA</sequence>
<dbReference type="SUPFAM" id="SSF54292">
    <property type="entry name" value="2Fe-2S ferredoxin-like"/>
    <property type="match status" value="1"/>
</dbReference>
<dbReference type="PROSITE" id="PS00197">
    <property type="entry name" value="2FE2S_FER_1"/>
    <property type="match status" value="1"/>
</dbReference>
<dbReference type="Gene3D" id="1.10.150.120">
    <property type="entry name" value="[2Fe-2S]-binding domain"/>
    <property type="match status" value="1"/>
</dbReference>
<protein>
    <submittedName>
        <fullName evidence="7">Aldehyde dehydrogenase iron-sulfur subunit</fullName>
    </submittedName>
</protein>
<reference evidence="7 8" key="1">
    <citation type="submission" date="2016-11" db="EMBL/GenBank/DDBJ databases">
        <title>Study of marine rhodopsin-containing bacteria.</title>
        <authorList>
            <person name="Yoshizawa S."/>
            <person name="Kumagai Y."/>
            <person name="Kogure K."/>
        </authorList>
    </citation>
    <scope>NUCLEOTIDE SEQUENCE [LARGE SCALE GENOMIC DNA]</scope>
    <source>
        <strain evidence="7 8">SG-29</strain>
    </source>
</reference>
<dbReference type="GO" id="GO:0016903">
    <property type="term" value="F:oxidoreductase activity, acting on the aldehyde or oxo group of donors"/>
    <property type="evidence" value="ECO:0007669"/>
    <property type="project" value="TreeGrafter"/>
</dbReference>
<dbReference type="InterPro" id="IPR001041">
    <property type="entry name" value="2Fe-2S_ferredoxin-type"/>
</dbReference>
<dbReference type="Proteomes" id="UP000216446">
    <property type="component" value="Unassembled WGS sequence"/>
</dbReference>
<evidence type="ECO:0000256" key="1">
    <source>
        <dbReference type="ARBA" id="ARBA00022714"/>
    </source>
</evidence>
<dbReference type="RefSeq" id="WP_094545937.1">
    <property type="nucleotide sequence ID" value="NZ_MQWB01000001.1"/>
</dbReference>
<dbReference type="FunFam" id="3.10.20.30:FF:000020">
    <property type="entry name" value="Xanthine dehydrogenase iron-sulfur subunit"/>
    <property type="match status" value="1"/>
</dbReference>
<dbReference type="Gene3D" id="3.10.20.30">
    <property type="match status" value="1"/>
</dbReference>
<dbReference type="InterPro" id="IPR052914">
    <property type="entry name" value="Aldehyde_Oxdr_Iron-Sulfur"/>
</dbReference>